<evidence type="ECO:0000313" key="3">
    <source>
        <dbReference type="EMBL" id="RZC48134.1"/>
    </source>
</evidence>
<dbReference type="EMBL" id="CM010715">
    <property type="protein sequence ID" value="RZC48134.1"/>
    <property type="molecule type" value="Genomic_DNA"/>
</dbReference>
<keyword evidence="4" id="KW-1185">Reference proteome</keyword>
<dbReference type="InterPro" id="IPR046431">
    <property type="entry name" value="FAF_dom"/>
</dbReference>
<dbReference type="InterPro" id="IPR021410">
    <property type="entry name" value="FAF"/>
</dbReference>
<dbReference type="PANTHER" id="PTHR33155:SF3">
    <property type="entry name" value="PROTEIN FAF-LIKE, CHLOROPLASTIC"/>
    <property type="match status" value="1"/>
</dbReference>
<evidence type="ECO:0000313" key="4">
    <source>
        <dbReference type="Proteomes" id="UP000316621"/>
    </source>
</evidence>
<evidence type="ECO:0000256" key="1">
    <source>
        <dbReference type="ARBA" id="ARBA00008690"/>
    </source>
</evidence>
<comment type="similarity">
    <text evidence="1">Belongs to the fantastic four family.</text>
</comment>
<dbReference type="AlphaFoldDB" id="A0A4Y7IGY0"/>
<accession>A0A4Y7IGY0</accession>
<protein>
    <recommendedName>
        <fullName evidence="2">FAF domain-containing protein</fullName>
    </recommendedName>
</protein>
<dbReference type="Pfam" id="PF11250">
    <property type="entry name" value="FAF"/>
    <property type="match status" value="1"/>
</dbReference>
<dbReference type="Proteomes" id="UP000316621">
    <property type="component" value="Chromosome 1"/>
</dbReference>
<feature type="domain" description="FAF" evidence="2">
    <location>
        <begin position="187"/>
        <end position="240"/>
    </location>
</feature>
<organism evidence="3 4">
    <name type="scientific">Papaver somniferum</name>
    <name type="common">Opium poppy</name>
    <dbReference type="NCBI Taxonomy" id="3469"/>
    <lineage>
        <taxon>Eukaryota</taxon>
        <taxon>Viridiplantae</taxon>
        <taxon>Streptophyta</taxon>
        <taxon>Embryophyta</taxon>
        <taxon>Tracheophyta</taxon>
        <taxon>Spermatophyta</taxon>
        <taxon>Magnoliopsida</taxon>
        <taxon>Ranunculales</taxon>
        <taxon>Papaveraceae</taxon>
        <taxon>Papaveroideae</taxon>
        <taxon>Papaver</taxon>
    </lineage>
</organism>
<dbReference type="Gramene" id="RZC48134">
    <property type="protein sequence ID" value="RZC48134"/>
    <property type="gene ID" value="C5167_041064"/>
</dbReference>
<dbReference type="PANTHER" id="PTHR33155">
    <property type="entry name" value="FANTASTIC FOUR-LIKE PROTEIN (DUF3049)"/>
    <property type="match status" value="1"/>
</dbReference>
<dbReference type="OrthoDB" id="1303570at2759"/>
<gene>
    <name evidence="3" type="ORF">C5167_041064</name>
</gene>
<proteinExistence type="inferred from homology"/>
<reference evidence="3 4" key="1">
    <citation type="journal article" date="2018" name="Science">
        <title>The opium poppy genome and morphinan production.</title>
        <authorList>
            <person name="Guo L."/>
            <person name="Winzer T."/>
            <person name="Yang X."/>
            <person name="Li Y."/>
            <person name="Ning Z."/>
            <person name="He Z."/>
            <person name="Teodor R."/>
            <person name="Lu Y."/>
            <person name="Bowser T.A."/>
            <person name="Graham I.A."/>
            <person name="Ye K."/>
        </authorList>
    </citation>
    <scope>NUCLEOTIDE SEQUENCE [LARGE SCALE GENOMIC DNA]</scope>
    <source>
        <strain evidence="4">cv. HN1</strain>
        <tissue evidence="3">Leaves</tissue>
    </source>
</reference>
<sequence>MSSATTTCVIQVSPSEQPFQGIGLILGGFECQQSKTRTAAGARSLRRTLSAVDISSPIVFSPSDEIHIDQEDIEQKNDLSKQPEQFDIWSSIPIQNPSSLPPPYVHPLVKKSKSCLSLKSLEICTENLGSESGSDGYPPSVIGLSDTEEEHEEIQEVIEAEAIQEVVVVVKVLNYSKKTSTSVIPRSFPPPLNSLSRPGGGIQMNTHRKDGRLVIEAVSVPASQNCFSAQRQDGRLVLTFTTPIPESKSESFDNENDGFETDDEVEFECSPGNEIEESIINKEENKGIVLKMTSTTRALKLQPAGVTNVHRSALMVNKFTGLTNNRNHTTTWSLSSLPILTPTLAAAEEAPARISTPEAAVGASCFNRFEYFLRKETSSIGGIYDSLNQQSLPNTKNTYYNNNRSILLVSKNNYCNSNNLFVKDSTTTTKGGEKDYKEEKQNSNGEKLIVDLHLIVPAYCKPELRRSLVLAPFCIAAS</sequence>
<dbReference type="OMA" id="PEASPFN"/>
<name>A0A4Y7IGY0_PAPSO</name>
<evidence type="ECO:0000259" key="2">
    <source>
        <dbReference type="Pfam" id="PF11250"/>
    </source>
</evidence>